<reference evidence="2" key="1">
    <citation type="submission" date="2021-01" db="EMBL/GenBank/DDBJ databases">
        <authorList>
            <person name="Corre E."/>
            <person name="Pelletier E."/>
            <person name="Niang G."/>
            <person name="Scheremetjew M."/>
            <person name="Finn R."/>
            <person name="Kale V."/>
            <person name="Holt S."/>
            <person name="Cochrane G."/>
            <person name="Meng A."/>
            <person name="Brown T."/>
            <person name="Cohen L."/>
        </authorList>
    </citation>
    <scope>NUCLEOTIDE SEQUENCE</scope>
    <source>
        <strain evidence="2">WS</strain>
    </source>
</reference>
<feature type="compositionally biased region" description="Low complexity" evidence="1">
    <location>
        <begin position="32"/>
        <end position="41"/>
    </location>
</feature>
<feature type="compositionally biased region" description="Acidic residues" evidence="1">
    <location>
        <begin position="237"/>
        <end position="269"/>
    </location>
</feature>
<feature type="compositionally biased region" description="Basic and acidic residues" evidence="1">
    <location>
        <begin position="409"/>
        <end position="428"/>
    </location>
</feature>
<evidence type="ECO:0000313" key="2">
    <source>
        <dbReference type="EMBL" id="CAD9078319.1"/>
    </source>
</evidence>
<dbReference type="SUPFAM" id="SSF48371">
    <property type="entry name" value="ARM repeat"/>
    <property type="match status" value="2"/>
</dbReference>
<feature type="compositionally biased region" description="Polar residues" evidence="1">
    <location>
        <begin position="183"/>
        <end position="206"/>
    </location>
</feature>
<protein>
    <submittedName>
        <fullName evidence="2">Uncharacterized protein</fullName>
    </submittedName>
</protein>
<dbReference type="PANTHER" id="PTHR12697">
    <property type="entry name" value="PBS LYASE HEAT-LIKE PROTEIN"/>
    <property type="match status" value="1"/>
</dbReference>
<feature type="compositionally biased region" description="Basic and acidic residues" evidence="1">
    <location>
        <begin position="169"/>
        <end position="182"/>
    </location>
</feature>
<feature type="compositionally biased region" description="Polar residues" evidence="1">
    <location>
        <begin position="326"/>
        <end position="353"/>
    </location>
</feature>
<dbReference type="Gene3D" id="1.25.10.10">
    <property type="entry name" value="Leucine-rich Repeat Variant"/>
    <property type="match status" value="3"/>
</dbReference>
<dbReference type="PANTHER" id="PTHR12697:SF5">
    <property type="entry name" value="DEOXYHYPUSINE HYDROXYLASE"/>
    <property type="match status" value="1"/>
</dbReference>
<proteinExistence type="predicted"/>
<feature type="compositionally biased region" description="Polar residues" evidence="1">
    <location>
        <begin position="300"/>
        <end position="311"/>
    </location>
</feature>
<organism evidence="2">
    <name type="scientific">Percolomonas cosmopolitus</name>
    <dbReference type="NCBI Taxonomy" id="63605"/>
    <lineage>
        <taxon>Eukaryota</taxon>
        <taxon>Discoba</taxon>
        <taxon>Heterolobosea</taxon>
        <taxon>Tetramitia</taxon>
        <taxon>Eutetramitia</taxon>
        <taxon>Percolomonadidae</taxon>
        <taxon>Percolomonas</taxon>
    </lineage>
</organism>
<feature type="region of interest" description="Disordered" evidence="1">
    <location>
        <begin position="153"/>
        <end position="390"/>
    </location>
</feature>
<dbReference type="GO" id="GO:0016491">
    <property type="term" value="F:oxidoreductase activity"/>
    <property type="evidence" value="ECO:0007669"/>
    <property type="project" value="TreeGrafter"/>
</dbReference>
<feature type="region of interest" description="Disordered" evidence="1">
    <location>
        <begin position="27"/>
        <end position="115"/>
    </location>
</feature>
<dbReference type="InterPro" id="IPR011989">
    <property type="entry name" value="ARM-like"/>
</dbReference>
<feature type="compositionally biased region" description="Polar residues" evidence="1">
    <location>
        <begin position="104"/>
        <end position="115"/>
    </location>
</feature>
<feature type="compositionally biased region" description="Acidic residues" evidence="1">
    <location>
        <begin position="158"/>
        <end position="168"/>
    </location>
</feature>
<feature type="region of interest" description="Disordered" evidence="1">
    <location>
        <begin position="872"/>
        <end position="899"/>
    </location>
</feature>
<feature type="compositionally biased region" description="Polar residues" evidence="1">
    <location>
        <begin position="879"/>
        <end position="889"/>
    </location>
</feature>
<name>A0A7S1KM31_9EUKA</name>
<feature type="compositionally biased region" description="Polar residues" evidence="1">
    <location>
        <begin position="80"/>
        <end position="90"/>
    </location>
</feature>
<feature type="compositionally biased region" description="Polar residues" evidence="1">
    <location>
        <begin position="368"/>
        <end position="381"/>
    </location>
</feature>
<evidence type="ECO:0000256" key="1">
    <source>
        <dbReference type="SAM" id="MobiDB-lite"/>
    </source>
</evidence>
<accession>A0A7S1KM31</accession>
<dbReference type="EMBL" id="HBGD01001851">
    <property type="protein sequence ID" value="CAD9078319.1"/>
    <property type="molecule type" value="Transcribed_RNA"/>
</dbReference>
<feature type="region of interest" description="Disordered" evidence="1">
    <location>
        <begin position="404"/>
        <end position="462"/>
    </location>
</feature>
<sequence>MNPDQLLLKRLESNAHEIATKYALYASGGAGNAAPSGDSPAQSNPAKQQRNLNSSTPVRNIMRDSDFMEPEDEGADGTARQLNESGQSTSAHERQQRQRHNVSHSDSQDGTLNDSSMLMTSTISFIKDNIEQQKDPSSEQILDYINRLIKSKVGTSMVEDDDDEEEEEQSGRPSDDVRRDSAGDSSSAQQHQAQVEQPFVSYSQKQKILLREDRYGMDDNAEGTNDYLQDEMPVYDQEQDEDDEQQQEHSEEEETSVEDEEYDDDDQDYNDSQVRHPQQSRRVPPQLEQEEIILAPPPKLNQSASPQNFVSGSGDHHSKVKRFVAQSKSPLRAQTSIEHLAKASSQTPPVSQKRSSDGDNYPSPSPSPHHQNYNKLTASFHSPTGSGTIKSSTSILRSVLNSSQSQLSHLDHPPFLHQQGKDRNDKRGTSTRIGGAHNDASSMPEGFHSYPSSTTAEDIPSEIQIPKPQTERAEEKIIYYLKYLTNKSQIVRFDAVKSLNEIYNRILNGAPSLDHVHTDNYSRQYAPQSDDLNVLKLYTSTIVDELILCLEAYQHQEEAFNMIVVQTLALMGERAQAAVSVLIKMLKDVTLYALYESILKTLFNIGSVGLEALLEAASNAASEWDSFILTHIANHPAVQEHVVVPALIRESQVGDMARRLSLMRALASLGSRAASKATSIMLNVLISGALNRREVATTIRYFGRQGEQMLTYLMSQNHNPRIRACAAYAFGAAVSSEPFLRVIVNADFATVFTSMPRLTAVHFDHDLSSLSVPVQQVRSKKPYLLFDARELITCIRRQLNEQVYDDISSQDYSVDSQLTEFLLRILEESKAENREEQHEHTLAHNLSASNGLEETSLDMLKNSLLRNRHNFGGSMEYHPTTSMHSASPTRRSRGAAAGDLSSASFTQQHTFIIEFPERTTIRALGEAMFDSEESVRAAAAHSIGAIGMPHVHSVIGTLCAGIKDSSSKVRAQAVAAIGRLAAGFKRIIGERTNSSNQLQYDEILNVLIPMTKRIIPLLRDSFYNVRFQTVLSIREYGAEVYELEDALIKSVVKELTKVLRDGSVNRTEVAQTLVAVGDDGIHQLMNILQHETHHNSKIRMSAAVGLSSTPVESSATIDAVVETLFQAANDRVPLVRRAVLHTLGVLSRRAKESLTYLRAQSLLPFMYSFLKDHEKCVREMAAEVLAKAGPRGELLLVEGVLKDSNATIRCSAGYGLMHVGPKCVRTLLLALNDKDPHVTRAVASALEQIGAPAIVNSLKNRDSAVQQSVLSSVRDVLLIIQLIPNSSALHRMLHRIKEQLEEFLELSDEALGGDNDAEEDGGFYASERY</sequence>
<dbReference type="InterPro" id="IPR016024">
    <property type="entry name" value="ARM-type_fold"/>
</dbReference>
<gene>
    <name evidence="2" type="ORF">PCOS0759_LOCUS1551</name>
</gene>
<feature type="compositionally biased region" description="Polar residues" evidence="1">
    <location>
        <begin position="42"/>
        <end position="58"/>
    </location>
</feature>